<feature type="region of interest" description="Disordered" evidence="1">
    <location>
        <begin position="1"/>
        <end position="47"/>
    </location>
</feature>
<dbReference type="EMBL" id="JALNTZ010004168">
    <property type="protein sequence ID" value="KAJ3615442.1"/>
    <property type="molecule type" value="Genomic_DNA"/>
</dbReference>
<keyword evidence="3" id="KW-1185">Reference proteome</keyword>
<accession>A0AA38HGT2</accession>
<evidence type="ECO:0000313" key="3">
    <source>
        <dbReference type="Proteomes" id="UP001168821"/>
    </source>
</evidence>
<gene>
    <name evidence="2" type="ORF">Zmor_016417</name>
</gene>
<evidence type="ECO:0000313" key="2">
    <source>
        <dbReference type="EMBL" id="KAJ3615442.1"/>
    </source>
</evidence>
<name>A0AA38HGT2_9CUCU</name>
<reference evidence="2" key="1">
    <citation type="journal article" date="2023" name="G3 (Bethesda)">
        <title>Whole genome assemblies of Zophobas morio and Tenebrio molitor.</title>
        <authorList>
            <person name="Kaur S."/>
            <person name="Stinson S.A."/>
            <person name="diCenzo G.C."/>
        </authorList>
    </citation>
    <scope>NUCLEOTIDE SEQUENCE</scope>
    <source>
        <strain evidence="2">QUZm001</strain>
    </source>
</reference>
<dbReference type="AlphaFoldDB" id="A0AA38HGT2"/>
<comment type="caution">
    <text evidence="2">The sequence shown here is derived from an EMBL/GenBank/DDBJ whole genome shotgun (WGS) entry which is preliminary data.</text>
</comment>
<organism evidence="2 3">
    <name type="scientific">Zophobas morio</name>
    <dbReference type="NCBI Taxonomy" id="2755281"/>
    <lineage>
        <taxon>Eukaryota</taxon>
        <taxon>Metazoa</taxon>
        <taxon>Ecdysozoa</taxon>
        <taxon>Arthropoda</taxon>
        <taxon>Hexapoda</taxon>
        <taxon>Insecta</taxon>
        <taxon>Pterygota</taxon>
        <taxon>Neoptera</taxon>
        <taxon>Endopterygota</taxon>
        <taxon>Coleoptera</taxon>
        <taxon>Polyphaga</taxon>
        <taxon>Cucujiformia</taxon>
        <taxon>Tenebrionidae</taxon>
        <taxon>Zophobas</taxon>
    </lineage>
</organism>
<feature type="compositionally biased region" description="Low complexity" evidence="1">
    <location>
        <begin position="12"/>
        <end position="24"/>
    </location>
</feature>
<proteinExistence type="predicted"/>
<protein>
    <submittedName>
        <fullName evidence="2">Uncharacterized protein</fullName>
    </submittedName>
</protein>
<feature type="region of interest" description="Disordered" evidence="1">
    <location>
        <begin position="74"/>
        <end position="93"/>
    </location>
</feature>
<feature type="non-terminal residue" evidence="2">
    <location>
        <position position="154"/>
    </location>
</feature>
<feature type="region of interest" description="Disordered" evidence="1">
    <location>
        <begin position="110"/>
        <end position="142"/>
    </location>
</feature>
<dbReference type="Proteomes" id="UP001168821">
    <property type="component" value="Unassembled WGS sequence"/>
</dbReference>
<sequence>MAESTTRRRRGTGAAKKGAEATAENTPAVTTRRKVEPAPAASVDTTELESILEAQEALNPPPEIDIETQELLAAQAQQAEETPAPRKHGSVIHPVGTMDASQFVGEPTILAPRSNASSTTSGRKVKLKGPKNAGDNPIAVISRDGSVYPFSGAV</sequence>
<evidence type="ECO:0000256" key="1">
    <source>
        <dbReference type="SAM" id="MobiDB-lite"/>
    </source>
</evidence>